<dbReference type="Pfam" id="PF10531">
    <property type="entry name" value="SLBB"/>
    <property type="match status" value="5"/>
</dbReference>
<keyword evidence="9" id="KW-0406">Ion transport</keyword>
<keyword evidence="5" id="KW-0762">Sugar transport</keyword>
<dbReference type="AlphaFoldDB" id="A0A4R2E3C6"/>
<feature type="domain" description="Soluble ligand binding" evidence="18">
    <location>
        <begin position="576"/>
        <end position="630"/>
    </location>
</feature>
<dbReference type="InterPro" id="IPR049712">
    <property type="entry name" value="Poly_export"/>
</dbReference>
<evidence type="ECO:0000259" key="17">
    <source>
        <dbReference type="Pfam" id="PF02563"/>
    </source>
</evidence>
<keyword evidence="12" id="KW-0564">Palmitate</keyword>
<feature type="chain" id="PRO_5021023724" evidence="16">
    <location>
        <begin position="27"/>
        <end position="797"/>
    </location>
</feature>
<keyword evidence="3" id="KW-0813">Transport</keyword>
<dbReference type="Proteomes" id="UP000294830">
    <property type="component" value="Unassembled WGS sequence"/>
</dbReference>
<evidence type="ECO:0000256" key="13">
    <source>
        <dbReference type="ARBA" id="ARBA00023237"/>
    </source>
</evidence>
<dbReference type="PANTHER" id="PTHR33619:SF3">
    <property type="entry name" value="POLYSACCHARIDE EXPORT PROTEIN GFCE-RELATED"/>
    <property type="match status" value="1"/>
</dbReference>
<sequence length="797" mass="87164">MMIIRRLSALLLATIGFALLSLSAHAQTITPDMIEKARAAGVSQEQIDAAMKKQGANAMQQKQATANQSASSKVGGYGMRDIPQDSLDKFYRVKFRVQDSLRVDSIKKANAVYGREIFAVKNLTFAPNLNIATPKNYKLGAGDELIINIYGASEDNFTQKVSPDGRIVIPSFGPIALGGLTIEGAESKLRSALSRIYSGLNGGGTHLTLSLGNIRSIKVNMVGEVARPGTYTLPSLSTLFNALYVAGGVNEIGSLRSIKVYRGSHMVGELDVYDYLLNGKFGSNVRLEDNDMVVVSPYEKLVTIKGNVKRPRIFEMKKGETLADAIRFAGDFKSSAYSENITLKRSNGRQFEVHTVDKAGFKSFAIQDGDELTVGEVVKSFSNRVEIQGAVQRPGMFALTDKLSTVKQLIDKAEGVRGDAFLTRAQITRTLPDSSKQMVAVDLYALLNNKTADVALENKDVLYIPSIYDLQKEFTVTIKGAVDSAATYPFRKDMTVEDLVLMAGGLKYEASLQQVEVARRIRDPYSLKPTDKAAEVFSFSIDDKLSIAPEAKRFVLAPYDEVYVRVSPGYEKQHNVTVKGEVVFTGDYGLSVKSQRISELIQKAGGLTPQAYVKGARLMRKMTHDDSVRVISLVKLAARSSSKKDTIDVKKLDIGSEYFVGIDLEKAMSNPGSEYDVVLKEDDVIEVPQFSNTVRISGAVLYPNTVTYRKGMSLSRYVSMAGGYDDGAKKRKSFVIYMNGTAARKRFWSSPRIEPGCEIVVPNKPERKGATAGEILGYSSSLASIAAMIATIINVTK</sequence>
<dbReference type="InterPro" id="IPR054765">
    <property type="entry name" value="SLBB_dom"/>
</dbReference>
<comment type="similarity">
    <text evidence="2">Belongs to the BexD/CtrA/VexA family.</text>
</comment>
<keyword evidence="14" id="KW-0449">Lipoprotein</keyword>
<feature type="domain" description="SLBB" evidence="19">
    <location>
        <begin position="384"/>
        <end position="464"/>
    </location>
</feature>
<keyword evidence="21" id="KW-1185">Reference proteome</keyword>
<evidence type="ECO:0000256" key="2">
    <source>
        <dbReference type="ARBA" id="ARBA00009450"/>
    </source>
</evidence>
<dbReference type="InterPro" id="IPR003715">
    <property type="entry name" value="Poly_export_N"/>
</dbReference>
<feature type="region of interest" description="Disordered" evidence="15">
    <location>
        <begin position="58"/>
        <end position="77"/>
    </location>
</feature>
<gene>
    <name evidence="20" type="ORF">CLV25_11926</name>
</gene>
<evidence type="ECO:0000256" key="3">
    <source>
        <dbReference type="ARBA" id="ARBA00022448"/>
    </source>
</evidence>
<comment type="caution">
    <text evidence="20">The sequence shown here is derived from an EMBL/GenBank/DDBJ whole genome shotgun (WGS) entry which is preliminary data.</text>
</comment>
<keyword evidence="8" id="KW-0625">Polysaccharide transport</keyword>
<accession>A0A4R2E3C6</accession>
<dbReference type="Pfam" id="PF22461">
    <property type="entry name" value="SLBB_2"/>
    <property type="match status" value="1"/>
</dbReference>
<keyword evidence="13" id="KW-0998">Cell outer membrane</keyword>
<evidence type="ECO:0000256" key="9">
    <source>
        <dbReference type="ARBA" id="ARBA00023065"/>
    </source>
</evidence>
<evidence type="ECO:0000256" key="11">
    <source>
        <dbReference type="ARBA" id="ARBA00023136"/>
    </source>
</evidence>
<evidence type="ECO:0000256" key="15">
    <source>
        <dbReference type="SAM" id="MobiDB-lite"/>
    </source>
</evidence>
<evidence type="ECO:0000256" key="12">
    <source>
        <dbReference type="ARBA" id="ARBA00023139"/>
    </source>
</evidence>
<keyword evidence="7 16" id="KW-0732">Signal</keyword>
<evidence type="ECO:0000259" key="18">
    <source>
        <dbReference type="Pfam" id="PF10531"/>
    </source>
</evidence>
<dbReference type="PANTHER" id="PTHR33619">
    <property type="entry name" value="POLYSACCHARIDE EXPORT PROTEIN GFCE-RELATED"/>
    <property type="match status" value="1"/>
</dbReference>
<dbReference type="Pfam" id="PF02563">
    <property type="entry name" value="Poly_export"/>
    <property type="match status" value="1"/>
</dbReference>
<dbReference type="GO" id="GO:0009279">
    <property type="term" value="C:cell outer membrane"/>
    <property type="evidence" value="ECO:0007669"/>
    <property type="project" value="UniProtKB-SubCell"/>
</dbReference>
<evidence type="ECO:0000256" key="16">
    <source>
        <dbReference type="SAM" id="SignalP"/>
    </source>
</evidence>
<evidence type="ECO:0000256" key="5">
    <source>
        <dbReference type="ARBA" id="ARBA00022597"/>
    </source>
</evidence>
<evidence type="ECO:0000256" key="10">
    <source>
        <dbReference type="ARBA" id="ARBA00023114"/>
    </source>
</evidence>
<comment type="subcellular location">
    <subcellularLocation>
        <location evidence="1">Cell outer membrane</location>
        <topology evidence="1">Multi-pass membrane protein</topology>
    </subcellularLocation>
</comment>
<evidence type="ECO:0000256" key="7">
    <source>
        <dbReference type="ARBA" id="ARBA00022729"/>
    </source>
</evidence>
<dbReference type="GO" id="GO:0046930">
    <property type="term" value="C:pore complex"/>
    <property type="evidence" value="ECO:0007669"/>
    <property type="project" value="UniProtKB-KW"/>
</dbReference>
<feature type="domain" description="Soluble ligand binding" evidence="18">
    <location>
        <begin position="302"/>
        <end position="349"/>
    </location>
</feature>
<reference evidence="20 21" key="1">
    <citation type="submission" date="2019-03" db="EMBL/GenBank/DDBJ databases">
        <title>Genomic Encyclopedia of Archaeal and Bacterial Type Strains, Phase II (KMG-II): from individual species to whole genera.</title>
        <authorList>
            <person name="Goeker M."/>
        </authorList>
    </citation>
    <scope>NUCLEOTIDE SEQUENCE [LARGE SCALE GENOMIC DNA]</scope>
    <source>
        <strain evidence="20 21">RL-C</strain>
    </source>
</reference>
<feature type="domain" description="Soluble ligand binding" evidence="18">
    <location>
        <begin position="218"/>
        <end position="264"/>
    </location>
</feature>
<evidence type="ECO:0000256" key="4">
    <source>
        <dbReference type="ARBA" id="ARBA00022452"/>
    </source>
</evidence>
<protein>
    <submittedName>
        <fullName evidence="20">Protein involved in polysaccharide export with SLBB domain</fullName>
    </submittedName>
</protein>
<dbReference type="Gene3D" id="3.30.1950.10">
    <property type="entry name" value="wza like domain"/>
    <property type="match status" value="1"/>
</dbReference>
<keyword evidence="4" id="KW-1134">Transmembrane beta strand</keyword>
<proteinExistence type="inferred from homology"/>
<dbReference type="InterPro" id="IPR019554">
    <property type="entry name" value="Soluble_ligand-bd"/>
</dbReference>
<organism evidence="20 21">
    <name type="scientific">Acetobacteroides hydrogenigenes</name>
    <dbReference type="NCBI Taxonomy" id="979970"/>
    <lineage>
        <taxon>Bacteria</taxon>
        <taxon>Pseudomonadati</taxon>
        <taxon>Bacteroidota</taxon>
        <taxon>Bacteroidia</taxon>
        <taxon>Bacteroidales</taxon>
        <taxon>Rikenellaceae</taxon>
        <taxon>Acetobacteroides</taxon>
    </lineage>
</organism>
<feature type="signal peptide" evidence="16">
    <location>
        <begin position="1"/>
        <end position="26"/>
    </location>
</feature>
<evidence type="ECO:0000256" key="8">
    <source>
        <dbReference type="ARBA" id="ARBA00023047"/>
    </source>
</evidence>
<evidence type="ECO:0000313" key="20">
    <source>
        <dbReference type="EMBL" id="TCN62193.1"/>
    </source>
</evidence>
<name>A0A4R2E3C6_9BACT</name>
<feature type="compositionally biased region" description="Polar residues" evidence="15">
    <location>
        <begin position="58"/>
        <end position="72"/>
    </location>
</feature>
<feature type="domain" description="Soluble ligand binding" evidence="18">
    <location>
        <begin position="694"/>
        <end position="736"/>
    </location>
</feature>
<dbReference type="OrthoDB" id="9808948at2"/>
<feature type="domain" description="Polysaccharide export protein N-terminal" evidence="17">
    <location>
        <begin position="133"/>
        <end position="197"/>
    </location>
</feature>
<evidence type="ECO:0000256" key="1">
    <source>
        <dbReference type="ARBA" id="ARBA00004571"/>
    </source>
</evidence>
<dbReference type="GO" id="GO:0015288">
    <property type="term" value="F:porin activity"/>
    <property type="evidence" value="ECO:0007669"/>
    <property type="project" value="UniProtKB-KW"/>
</dbReference>
<evidence type="ECO:0000256" key="6">
    <source>
        <dbReference type="ARBA" id="ARBA00022692"/>
    </source>
</evidence>
<dbReference type="GO" id="GO:0006811">
    <property type="term" value="P:monoatomic ion transport"/>
    <property type="evidence" value="ECO:0007669"/>
    <property type="project" value="UniProtKB-KW"/>
</dbReference>
<dbReference type="GO" id="GO:0015159">
    <property type="term" value="F:polysaccharide transmembrane transporter activity"/>
    <property type="evidence" value="ECO:0007669"/>
    <property type="project" value="InterPro"/>
</dbReference>
<evidence type="ECO:0000256" key="14">
    <source>
        <dbReference type="ARBA" id="ARBA00023288"/>
    </source>
</evidence>
<dbReference type="RefSeq" id="WP_131840429.1">
    <property type="nucleotide sequence ID" value="NZ_SLWB01000019.1"/>
</dbReference>
<keyword evidence="10" id="KW-0626">Porin</keyword>
<evidence type="ECO:0000313" key="21">
    <source>
        <dbReference type="Proteomes" id="UP000294830"/>
    </source>
</evidence>
<keyword evidence="6" id="KW-0812">Transmembrane</keyword>
<dbReference type="EMBL" id="SLWB01000019">
    <property type="protein sequence ID" value="TCN62193.1"/>
    <property type="molecule type" value="Genomic_DNA"/>
</dbReference>
<dbReference type="Gene3D" id="3.10.560.10">
    <property type="entry name" value="Outer membrane lipoprotein wza domain like"/>
    <property type="match status" value="6"/>
</dbReference>
<evidence type="ECO:0000259" key="19">
    <source>
        <dbReference type="Pfam" id="PF22461"/>
    </source>
</evidence>
<feature type="domain" description="Soluble ligand binding" evidence="18">
    <location>
        <begin position="476"/>
        <end position="522"/>
    </location>
</feature>
<keyword evidence="11" id="KW-0472">Membrane</keyword>